<dbReference type="Proteomes" id="UP000027584">
    <property type="component" value="Unassembled WGS sequence"/>
</dbReference>
<keyword evidence="4 6" id="KW-0808">Transferase</keyword>
<dbReference type="EMBL" id="FOBM01000001">
    <property type="protein sequence ID" value="SEL99766.1"/>
    <property type="molecule type" value="Genomic_DNA"/>
</dbReference>
<dbReference type="PANTHER" id="PTHR11739">
    <property type="entry name" value="CITRATE SYNTHASE"/>
    <property type="match status" value="1"/>
</dbReference>
<dbReference type="GO" id="GO:0036440">
    <property type="term" value="F:citrate synthase activity"/>
    <property type="evidence" value="ECO:0007669"/>
    <property type="project" value="UniProtKB-EC"/>
</dbReference>
<evidence type="ECO:0000256" key="3">
    <source>
        <dbReference type="ARBA" id="ARBA00022532"/>
    </source>
</evidence>
<keyword evidence="3" id="KW-0816">Tricarboxylic acid cycle</keyword>
<reference evidence="9 12" key="1">
    <citation type="submission" date="2014-02" db="EMBL/GenBank/DDBJ databases">
        <authorList>
            <person name="Manrique M."/>
        </authorList>
    </citation>
    <scope>NUCLEOTIDE SEQUENCE [LARGE SCALE GENOMIC DNA]</scope>
    <source>
        <strain evidence="9 12">LMG17956</strain>
    </source>
</reference>
<dbReference type="SUPFAM" id="SSF48256">
    <property type="entry name" value="Citrate synthase"/>
    <property type="match status" value="1"/>
</dbReference>
<evidence type="ECO:0000313" key="9">
    <source>
        <dbReference type="EMBL" id="CDO18364.1"/>
    </source>
</evidence>
<comment type="similarity">
    <text evidence="2 6 8">Belongs to the citrate synthase family.</text>
</comment>
<dbReference type="GO" id="GO:0005975">
    <property type="term" value="P:carbohydrate metabolic process"/>
    <property type="evidence" value="ECO:0007669"/>
    <property type="project" value="TreeGrafter"/>
</dbReference>
<dbReference type="InterPro" id="IPR002020">
    <property type="entry name" value="Citrate_synthase"/>
</dbReference>
<evidence type="ECO:0000256" key="8">
    <source>
        <dbReference type="RuleBase" id="RU003406"/>
    </source>
</evidence>
<dbReference type="InterPro" id="IPR011278">
    <property type="entry name" value="2-MeCitrate/Citrate_synth_II"/>
</dbReference>
<evidence type="ECO:0000256" key="2">
    <source>
        <dbReference type="ARBA" id="ARBA00010566"/>
    </source>
</evidence>
<dbReference type="CDD" id="cd06110">
    <property type="entry name" value="BSuCS-II_like"/>
    <property type="match status" value="1"/>
</dbReference>
<dbReference type="Pfam" id="PF00285">
    <property type="entry name" value="Citrate_synt"/>
    <property type="match status" value="1"/>
</dbReference>
<dbReference type="EMBL" id="FOGM01000009">
    <property type="protein sequence ID" value="SER80073.1"/>
    <property type="molecule type" value="Genomic_DNA"/>
</dbReference>
<dbReference type="PROSITE" id="PS00480">
    <property type="entry name" value="CITRATE_SYNTHASE"/>
    <property type="match status" value="1"/>
</dbReference>
<dbReference type="EMBL" id="CCBC010000181">
    <property type="protein sequence ID" value="CDO18364.1"/>
    <property type="molecule type" value="Genomic_DNA"/>
</dbReference>
<dbReference type="GeneID" id="57921780"/>
<reference evidence="13 14" key="3">
    <citation type="submission" date="2016-10" db="EMBL/GenBank/DDBJ databases">
        <authorList>
            <person name="de Groot N.N."/>
        </authorList>
    </citation>
    <scope>NUCLEOTIDE SEQUENCE [LARGE SCALE GENOMIC DNA]</scope>
    <source>
        <strain evidence="10 14">VTM1R29</strain>
        <strain evidence="11 13">VTM2R47</strain>
    </source>
</reference>
<dbReference type="InterPro" id="IPR024176">
    <property type="entry name" value="Citrate_synthase_bac-typ"/>
</dbReference>
<dbReference type="Gene3D" id="1.10.580.10">
    <property type="entry name" value="Citrate Synthase, domain 1"/>
    <property type="match status" value="1"/>
</dbReference>
<evidence type="ECO:0000313" key="14">
    <source>
        <dbReference type="Proteomes" id="UP000182764"/>
    </source>
</evidence>
<evidence type="ECO:0000313" key="11">
    <source>
        <dbReference type="EMBL" id="SER80073.1"/>
    </source>
</evidence>
<dbReference type="NCBIfam" id="NF010638">
    <property type="entry name" value="PRK14035.1"/>
    <property type="match status" value="1"/>
</dbReference>
<comment type="pathway">
    <text evidence="1">Carbohydrate metabolism; tricarboxylic acid cycle; isocitrate from oxaloacetate: step 1/2.</text>
</comment>
<dbReference type="GO" id="GO:0005829">
    <property type="term" value="C:cytosol"/>
    <property type="evidence" value="ECO:0007669"/>
    <property type="project" value="TreeGrafter"/>
</dbReference>
<dbReference type="AlphaFoldDB" id="A0A060RHV7"/>
<dbReference type="PRINTS" id="PR00143">
    <property type="entry name" value="CITRTSNTHASE"/>
</dbReference>
<evidence type="ECO:0000313" key="13">
    <source>
        <dbReference type="Proteomes" id="UP000182712"/>
    </source>
</evidence>
<name>A0A060RHV7_9STRE</name>
<dbReference type="InterPro" id="IPR016142">
    <property type="entry name" value="Citrate_synth-like_lrg_a-sub"/>
</dbReference>
<evidence type="ECO:0000256" key="1">
    <source>
        <dbReference type="ARBA" id="ARBA00004751"/>
    </source>
</evidence>
<protein>
    <recommendedName>
        <fullName evidence="6">Citrate synthase</fullName>
    </recommendedName>
</protein>
<dbReference type="InterPro" id="IPR019810">
    <property type="entry name" value="Citrate_synthase_AS"/>
</dbReference>
<feature type="active site" evidence="7">
    <location>
        <position position="309"/>
    </location>
</feature>
<evidence type="ECO:0000256" key="5">
    <source>
        <dbReference type="ARBA" id="ARBA00049288"/>
    </source>
</evidence>
<dbReference type="InterPro" id="IPR036969">
    <property type="entry name" value="Citrate_synthase_sf"/>
</dbReference>
<dbReference type="Gene3D" id="1.10.230.10">
    <property type="entry name" value="Cytochrome P450-Terp, domain 2"/>
    <property type="match status" value="1"/>
</dbReference>
<evidence type="ECO:0000313" key="12">
    <source>
        <dbReference type="Proteomes" id="UP000027584"/>
    </source>
</evidence>
<dbReference type="PANTHER" id="PTHR11739:SF4">
    <property type="entry name" value="CITRATE SYNTHASE, PEROXISOMAL"/>
    <property type="match status" value="1"/>
</dbReference>
<gene>
    <name evidence="9" type="ORF">BN963_SGAL_01562</name>
    <name evidence="10" type="ORF">SAMN04487839_101644</name>
    <name evidence="11" type="ORF">SAMN04487840_10950</name>
</gene>
<feature type="active site" evidence="7">
    <location>
        <position position="258"/>
    </location>
</feature>
<comment type="catalytic activity">
    <reaction evidence="5">
        <text>oxaloacetate + acetyl-CoA + H2O = citrate + CoA + H(+)</text>
        <dbReference type="Rhea" id="RHEA:16845"/>
        <dbReference type="ChEBI" id="CHEBI:15377"/>
        <dbReference type="ChEBI" id="CHEBI:15378"/>
        <dbReference type="ChEBI" id="CHEBI:16452"/>
        <dbReference type="ChEBI" id="CHEBI:16947"/>
        <dbReference type="ChEBI" id="CHEBI:57287"/>
        <dbReference type="ChEBI" id="CHEBI:57288"/>
        <dbReference type="EC" id="2.3.3.16"/>
    </reaction>
</comment>
<sequence length="372" mass="41962">MTGGSGLKDLIACNTHISSIIDDNLSYAGYNISELMDNDASFEEVIYLLWNLHLPNKAEFDSFVKELRENYAISDAVEQCIMIQSRSHLHPMSVLRSTVSLLGVYNVNAEDNSEEATYEQSIQLMAKMPTIIATFARLRDGKTPVAPREDLGFAANFLYMLNGEEPTPLQVKALNRALVLHADHELNASTFAARVCASTLADIYSCVTTAIGTLKGPLHGGANERVFDMLTEIREMGDTKAYLKEKLDSQEKIMGFGHRVYKTQDPREKYLREMAQALTEGTENEVWFNLSREIEDYMKHTKGLIPNVDFYSATVYHVLGIDSSIFTLIFAMSRVSGWIAHIQEQQKNNKLIRPRSHYTGELGLKYTPLEER</sequence>
<dbReference type="NCBIfam" id="TIGR01800">
    <property type="entry name" value="cit_synth_II"/>
    <property type="match status" value="1"/>
</dbReference>
<dbReference type="InterPro" id="IPR016143">
    <property type="entry name" value="Citrate_synth-like_sm_a-sub"/>
</dbReference>
<proteinExistence type="inferred from homology"/>
<dbReference type="PIRSF" id="PIRSF001369">
    <property type="entry name" value="Citrate_synth"/>
    <property type="match status" value="1"/>
</dbReference>
<dbReference type="GO" id="GO:0006099">
    <property type="term" value="P:tricarboxylic acid cycle"/>
    <property type="evidence" value="ECO:0007669"/>
    <property type="project" value="UniProtKB-UniPathway"/>
</dbReference>
<evidence type="ECO:0000256" key="6">
    <source>
        <dbReference type="PIRNR" id="PIRNR001369"/>
    </source>
</evidence>
<dbReference type="Proteomes" id="UP000182764">
    <property type="component" value="Unassembled WGS sequence"/>
</dbReference>
<dbReference type="FunFam" id="1.10.230.10:FF:000003">
    <property type="entry name" value="Citrate synthase"/>
    <property type="match status" value="1"/>
</dbReference>
<dbReference type="RefSeq" id="WP_009853819.1">
    <property type="nucleotide sequence ID" value="NZ_CP054015.1"/>
</dbReference>
<dbReference type="Proteomes" id="UP000182712">
    <property type="component" value="Unassembled WGS sequence"/>
</dbReference>
<dbReference type="OMA" id="VLEWLFK"/>
<accession>A0A060RHV7</accession>
<evidence type="ECO:0000256" key="4">
    <source>
        <dbReference type="ARBA" id="ARBA00022679"/>
    </source>
</evidence>
<evidence type="ECO:0000256" key="7">
    <source>
        <dbReference type="PIRSR" id="PIRSR001369-1"/>
    </source>
</evidence>
<dbReference type="UniPathway" id="UPA00223"/>
<reference evidence="9 12" key="2">
    <citation type="submission" date="2014-05" db="EMBL/GenBank/DDBJ databases">
        <title>Genome sequence of Streptococcus gallolyticus.</title>
        <authorList>
            <person name="Del Campo R."/>
        </authorList>
    </citation>
    <scope>NUCLEOTIDE SEQUENCE [LARGE SCALE GENOMIC DNA]</scope>
    <source>
        <strain evidence="9 12">LMG17956</strain>
    </source>
</reference>
<organism evidence="9 12">
    <name type="scientific">Streptococcus gallolyticus</name>
    <dbReference type="NCBI Taxonomy" id="315405"/>
    <lineage>
        <taxon>Bacteria</taxon>
        <taxon>Bacillati</taxon>
        <taxon>Bacillota</taxon>
        <taxon>Bacilli</taxon>
        <taxon>Lactobacillales</taxon>
        <taxon>Streptococcaceae</taxon>
        <taxon>Streptococcus</taxon>
    </lineage>
</organism>
<evidence type="ECO:0000313" key="10">
    <source>
        <dbReference type="EMBL" id="SEL99766.1"/>
    </source>
</evidence>